<dbReference type="SMART" id="SM00642">
    <property type="entry name" value="Aamy"/>
    <property type="match status" value="1"/>
</dbReference>
<dbReference type="Pfam" id="PF00128">
    <property type="entry name" value="Alpha-amylase"/>
    <property type="match status" value="1"/>
</dbReference>
<sequence length="648" mass="70221">MTGRLQPLDPHHDGSVRYTGAVGSAHPENLSLGDTVDLRVRVPHQADGSPGAAEVVVRAVRDGEPHVRRATRDSVDEAGAWWTVSLRLVNELTSYRFLVSRGADDYRWLNGTGVHGRDVTDAGDFRISTAHQAPPWVGDQVGYQIFPDRFARNGAPGLEAGALPAWAQPAEWDDPVVHKGPDVPYQLFGGTLDGITARLDHVEKLGATMVYLTPVFEARSNHRYDAVSFDRVDPLLGGDAALARLIDAAHARGLRIMGDLTTNHTGDHHDWFLAAQQDPAAPERAFYRFGEGLSDGALALGYAAWLDVPSLPKLDHSSAELARRLYAGPESTVARWLERGLDGWRIDVANMTGRLGADDLAHQVARQVRETMRSARPDSWLLAEHGHDATHDLMGPGWHGTMDYAGFTRPVWCWLNGGSPAGPGVRHGLDYLGLPVDIPVLPAEAAVATMRDSHGAVPWAAWLSSTMHLDSHDTPRFRTVTGGGTDGRIDQSGLGRGLHLVGLGLQMTMPGVPVVFMGDELGLTGVDGEHARTPYPWERRDTWDLATYDAYRDWIALRREHVALRHGGLRWLHAAGDSMTYLREHPDQTLLVHATRRETGPVSLPLLALGAAVSALEPLVGAPATVDAGVVTLPGDGPVVSVYAVDGR</sequence>
<evidence type="ECO:0000256" key="1">
    <source>
        <dbReference type="ARBA" id="ARBA00022801"/>
    </source>
</evidence>
<evidence type="ECO:0000259" key="3">
    <source>
        <dbReference type="SMART" id="SM00642"/>
    </source>
</evidence>
<dbReference type="PANTHER" id="PTHR10357">
    <property type="entry name" value="ALPHA-AMYLASE FAMILY MEMBER"/>
    <property type="match status" value="1"/>
</dbReference>
<keyword evidence="5" id="KW-1185">Reference proteome</keyword>
<dbReference type="SUPFAM" id="SSF51445">
    <property type="entry name" value="(Trans)glycosidases"/>
    <property type="match status" value="1"/>
</dbReference>
<dbReference type="RefSeq" id="WP_344304016.1">
    <property type="nucleotide sequence ID" value="NZ_BAAAQQ010000011.1"/>
</dbReference>
<dbReference type="InterPro" id="IPR045857">
    <property type="entry name" value="O16G_dom_2"/>
</dbReference>
<feature type="domain" description="Glycosyl hydrolase family 13 catalytic" evidence="3">
    <location>
        <begin position="144"/>
        <end position="558"/>
    </location>
</feature>
<dbReference type="Gene3D" id="3.20.20.80">
    <property type="entry name" value="Glycosidases"/>
    <property type="match status" value="1"/>
</dbReference>
<accession>A0ABN2YEZ1</accession>
<protein>
    <submittedName>
        <fullName evidence="4">Maltodextrin glucosidase</fullName>
    </submittedName>
</protein>
<dbReference type="InterPro" id="IPR017853">
    <property type="entry name" value="GH"/>
</dbReference>
<evidence type="ECO:0000313" key="4">
    <source>
        <dbReference type="EMBL" id="GAA2126207.1"/>
    </source>
</evidence>
<dbReference type="InterPro" id="IPR006047">
    <property type="entry name" value="GH13_cat_dom"/>
</dbReference>
<keyword evidence="2" id="KW-0326">Glycosidase</keyword>
<evidence type="ECO:0000256" key="2">
    <source>
        <dbReference type="ARBA" id="ARBA00023295"/>
    </source>
</evidence>
<comment type="caution">
    <text evidence="4">The sequence shown here is derived from an EMBL/GenBank/DDBJ whole genome shotgun (WGS) entry which is preliminary data.</text>
</comment>
<dbReference type="PANTHER" id="PTHR10357:SF210">
    <property type="entry name" value="MALTODEXTRIN GLUCOSIDASE"/>
    <property type="match status" value="1"/>
</dbReference>
<dbReference type="CDD" id="cd11338">
    <property type="entry name" value="AmyAc_CMD"/>
    <property type="match status" value="1"/>
</dbReference>
<dbReference type="Proteomes" id="UP001500575">
    <property type="component" value="Unassembled WGS sequence"/>
</dbReference>
<dbReference type="InterPro" id="IPR004185">
    <property type="entry name" value="Glyco_hydro_13_lg-like_dom"/>
</dbReference>
<keyword evidence="1" id="KW-0378">Hydrolase</keyword>
<name>A0ABN2YEZ1_9ACTN</name>
<evidence type="ECO:0000313" key="5">
    <source>
        <dbReference type="Proteomes" id="UP001500575"/>
    </source>
</evidence>
<organism evidence="4 5">
    <name type="scientific">Nocardioides bigeumensis</name>
    <dbReference type="NCBI Taxonomy" id="433657"/>
    <lineage>
        <taxon>Bacteria</taxon>
        <taxon>Bacillati</taxon>
        <taxon>Actinomycetota</taxon>
        <taxon>Actinomycetes</taxon>
        <taxon>Propionibacteriales</taxon>
        <taxon>Nocardioidaceae</taxon>
        <taxon>Nocardioides</taxon>
    </lineage>
</organism>
<dbReference type="EMBL" id="BAAAQQ010000011">
    <property type="protein sequence ID" value="GAA2126207.1"/>
    <property type="molecule type" value="Genomic_DNA"/>
</dbReference>
<dbReference type="Gene3D" id="3.90.400.10">
    <property type="entry name" value="Oligo-1,6-glucosidase, Domain 2"/>
    <property type="match status" value="1"/>
</dbReference>
<proteinExistence type="predicted"/>
<dbReference type="CDD" id="cd02857">
    <property type="entry name" value="E_set_CDase_PDE_N"/>
    <property type="match status" value="1"/>
</dbReference>
<reference evidence="4 5" key="1">
    <citation type="journal article" date="2019" name="Int. J. Syst. Evol. Microbiol.">
        <title>The Global Catalogue of Microorganisms (GCM) 10K type strain sequencing project: providing services to taxonomists for standard genome sequencing and annotation.</title>
        <authorList>
            <consortium name="The Broad Institute Genomics Platform"/>
            <consortium name="The Broad Institute Genome Sequencing Center for Infectious Disease"/>
            <person name="Wu L."/>
            <person name="Ma J."/>
        </authorList>
    </citation>
    <scope>NUCLEOTIDE SEQUENCE [LARGE SCALE GENOMIC DNA]</scope>
    <source>
        <strain evidence="4 5">JCM 16021</strain>
    </source>
</reference>
<gene>
    <name evidence="4" type="primary">malZ</name>
    <name evidence="4" type="ORF">GCM10009843_24530</name>
</gene>